<keyword evidence="1" id="KW-0812">Transmembrane</keyword>
<gene>
    <name evidence="2" type="ORF">GGR05_004363</name>
</gene>
<sequence length="171" mass="18241">MLAPPRVFDGILSVVWALAFTAIPLVTLHVVSGGKVGRLLRGYGVRAFGLSLLFGIATLMASLAMALAMRPFAPLEPNRVGDVLANANALAVSIFLVRTSVQLVGEEVVMVLPLLAVTWFCTARMCIGRRGGLAMGIAVSTLLFSAMHLPTYDWNVVQCFAVIGTARHGWC</sequence>
<dbReference type="EMBL" id="JACIDO010000020">
    <property type="protein sequence ID" value="MBB3938192.1"/>
    <property type="molecule type" value="Genomic_DNA"/>
</dbReference>
<protein>
    <submittedName>
        <fullName evidence="2">Membrane protease YdiL (CAAX protease family)</fullName>
    </submittedName>
</protein>
<evidence type="ECO:0000256" key="1">
    <source>
        <dbReference type="SAM" id="Phobius"/>
    </source>
</evidence>
<accession>A0A7W6FXJ3</accession>
<evidence type="ECO:0000313" key="3">
    <source>
        <dbReference type="Proteomes" id="UP000531216"/>
    </source>
</evidence>
<name>A0A7W6FXJ3_9HYPH</name>
<reference evidence="2 3" key="1">
    <citation type="submission" date="2020-08" db="EMBL/GenBank/DDBJ databases">
        <title>Genomic Encyclopedia of Type Strains, Phase IV (KMG-IV): sequencing the most valuable type-strain genomes for metagenomic binning, comparative biology and taxonomic classification.</title>
        <authorList>
            <person name="Goeker M."/>
        </authorList>
    </citation>
    <scope>NUCLEOTIDE SEQUENCE [LARGE SCALE GENOMIC DNA]</scope>
    <source>
        <strain evidence="2 3">DSM 25024</strain>
    </source>
</reference>
<keyword evidence="3" id="KW-1185">Reference proteome</keyword>
<dbReference type="GO" id="GO:0006508">
    <property type="term" value="P:proteolysis"/>
    <property type="evidence" value="ECO:0007669"/>
    <property type="project" value="UniProtKB-KW"/>
</dbReference>
<feature type="transmembrane region" description="Helical" evidence="1">
    <location>
        <begin position="109"/>
        <end position="127"/>
    </location>
</feature>
<comment type="caution">
    <text evidence="2">The sequence shown here is derived from an EMBL/GenBank/DDBJ whole genome shotgun (WGS) entry which is preliminary data.</text>
</comment>
<keyword evidence="1" id="KW-1133">Transmembrane helix</keyword>
<dbReference type="RefSeq" id="WP_139224749.1">
    <property type="nucleotide sequence ID" value="NZ_FOOA01000033.1"/>
</dbReference>
<keyword evidence="1" id="KW-0472">Membrane</keyword>
<evidence type="ECO:0000313" key="2">
    <source>
        <dbReference type="EMBL" id="MBB3938192.1"/>
    </source>
</evidence>
<dbReference type="OrthoDB" id="2661755at2"/>
<proteinExistence type="predicted"/>
<dbReference type="Proteomes" id="UP000531216">
    <property type="component" value="Unassembled WGS sequence"/>
</dbReference>
<dbReference type="AlphaFoldDB" id="A0A7W6FXJ3"/>
<feature type="transmembrane region" description="Helical" evidence="1">
    <location>
        <begin position="43"/>
        <end position="68"/>
    </location>
</feature>
<keyword evidence="2" id="KW-0378">Hydrolase</keyword>
<feature type="transmembrane region" description="Helical" evidence="1">
    <location>
        <begin position="7"/>
        <end position="31"/>
    </location>
</feature>
<dbReference type="GO" id="GO:0008233">
    <property type="term" value="F:peptidase activity"/>
    <property type="evidence" value="ECO:0007669"/>
    <property type="project" value="UniProtKB-KW"/>
</dbReference>
<keyword evidence="2" id="KW-0645">Protease</keyword>
<organism evidence="2 3">
    <name type="scientific">Aureimonas phyllosphaerae</name>
    <dbReference type="NCBI Taxonomy" id="1166078"/>
    <lineage>
        <taxon>Bacteria</taxon>
        <taxon>Pseudomonadati</taxon>
        <taxon>Pseudomonadota</taxon>
        <taxon>Alphaproteobacteria</taxon>
        <taxon>Hyphomicrobiales</taxon>
        <taxon>Aurantimonadaceae</taxon>
        <taxon>Aureimonas</taxon>
    </lineage>
</organism>